<evidence type="ECO:0000313" key="2">
    <source>
        <dbReference type="Proteomes" id="UP001501742"/>
    </source>
</evidence>
<sequence length="55" mass="6350">MNERVRPSLHELRLQADEWHRRGLSHPDEIDAMVSRRTAGSTPAEPTYADFFTVV</sequence>
<keyword evidence="2" id="KW-1185">Reference proteome</keyword>
<reference evidence="1 2" key="1">
    <citation type="journal article" date="2019" name="Int. J. Syst. Evol. Microbiol.">
        <title>The Global Catalogue of Microorganisms (GCM) 10K type strain sequencing project: providing services to taxonomists for standard genome sequencing and annotation.</title>
        <authorList>
            <consortium name="The Broad Institute Genomics Platform"/>
            <consortium name="The Broad Institute Genome Sequencing Center for Infectious Disease"/>
            <person name="Wu L."/>
            <person name="Ma J."/>
        </authorList>
    </citation>
    <scope>NUCLEOTIDE SEQUENCE [LARGE SCALE GENOMIC DNA]</scope>
    <source>
        <strain evidence="1 2">JCM 12140</strain>
    </source>
</reference>
<organism evidence="1 2">
    <name type="scientific">Curtobacterium herbarum</name>
    <dbReference type="NCBI Taxonomy" id="150122"/>
    <lineage>
        <taxon>Bacteria</taxon>
        <taxon>Bacillati</taxon>
        <taxon>Actinomycetota</taxon>
        <taxon>Actinomycetes</taxon>
        <taxon>Micrococcales</taxon>
        <taxon>Microbacteriaceae</taxon>
        <taxon>Curtobacterium</taxon>
    </lineage>
</organism>
<name>A0ABN1Z8X1_9MICO</name>
<proteinExistence type="predicted"/>
<dbReference type="Proteomes" id="UP001501742">
    <property type="component" value="Unassembled WGS sequence"/>
</dbReference>
<gene>
    <name evidence="1" type="ORF">GCM10009627_03350</name>
</gene>
<dbReference type="RefSeq" id="WP_181432932.1">
    <property type="nucleotide sequence ID" value="NZ_BAAAJX010000002.1"/>
</dbReference>
<protein>
    <submittedName>
        <fullName evidence="1">Uncharacterized protein</fullName>
    </submittedName>
</protein>
<accession>A0ABN1Z8X1</accession>
<dbReference type="EMBL" id="BAAAJX010000002">
    <property type="protein sequence ID" value="GAA1491989.1"/>
    <property type="molecule type" value="Genomic_DNA"/>
</dbReference>
<comment type="caution">
    <text evidence="1">The sequence shown here is derived from an EMBL/GenBank/DDBJ whole genome shotgun (WGS) entry which is preliminary data.</text>
</comment>
<evidence type="ECO:0000313" key="1">
    <source>
        <dbReference type="EMBL" id="GAA1491989.1"/>
    </source>
</evidence>